<feature type="region of interest" description="Disordered" evidence="1">
    <location>
        <begin position="489"/>
        <end position="509"/>
    </location>
</feature>
<evidence type="ECO:0000313" key="2">
    <source>
        <dbReference type="EMBL" id="PHJ17992.1"/>
    </source>
</evidence>
<evidence type="ECO:0000256" key="1">
    <source>
        <dbReference type="SAM" id="MobiDB-lite"/>
    </source>
</evidence>
<evidence type="ECO:0000313" key="3">
    <source>
        <dbReference type="Proteomes" id="UP000221165"/>
    </source>
</evidence>
<keyword evidence="3" id="KW-1185">Reference proteome</keyword>
<feature type="region of interest" description="Disordered" evidence="1">
    <location>
        <begin position="1237"/>
        <end position="1262"/>
    </location>
</feature>
<feature type="compositionally biased region" description="Low complexity" evidence="1">
    <location>
        <begin position="780"/>
        <end position="796"/>
    </location>
</feature>
<dbReference type="PANTHER" id="PTHR12507">
    <property type="entry name" value="REDUCED GROWTH PHENOTYPE 1 RGP1, YEAST -RELATED"/>
    <property type="match status" value="1"/>
</dbReference>
<feature type="region of interest" description="Disordered" evidence="1">
    <location>
        <begin position="315"/>
        <end position="390"/>
    </location>
</feature>
<sequence length="1528" mass="166658">MAPPSITPSPPVRVRVYPSQAVYFSGDVFRCSIVFETAFSQSPPACPSSSHSLRSISLENVNIQLCGVLTTSPSREHLLSSSRLHTYRHLSLPYTRFAHFYAPEKGKKKLFSKEEHHHDRDEGDTERRGNRGISSSSLQSTYEKDTSLGNSSTRIQDKHPDDEERTRVKDLSSLSLLPTFDCTSFKDSAGALSPDLSLLLHKDPVYSSLFTSTSKLLFLSDPCYLSGNSSSSPPSRQGSSPSEAGGSRLLHSREPGGCRPSLLIFHRHNRHERFFYGFECAFPSFLPPSFHGSSTKISYYVCITGYKRLLFGEEGEGEKKKKSLDGGGSLNDHREKERKNTNDGGTHKRRFDTQTTPHRDEEEEDYYRSRHFGDSRRASSSPPPCSSSSVSLPFVVKIPIRLLGPPSFSSNELMMLQTLGPPILPLSSSFFPFSPSCLSSPSLPSSLLPPPASPSSSTISTQIPLSSFSPPSSSSSLSSTTERGFFFSSSSSHAPSSSSSPRASPSSSTRRFFFPNVLRSYFGGGSTPALNTPPSSPHSSSPPPLLTSASSSSFATTPGSSSSLGLWFSSISKSVTSSTFMYDHLVFSRQNAEGFLSSHPPVYFDFRSRVWKGGTSCGQGVYTVDVATGSDERLLPDHLRLSSSFLAPSFPERSKETCRLQGGEVTKREREMSWMEMTDEERRIACRKGDRQPSYSWYNGRDSQEKEGEEDNDLLSIEKRSSLENTLGLWSCTRGGLKAYNDSYIDVFTSSFSYPWVHSVRNDQDTLAEGDNRFLSSFSPHLASSSSSSSPPSSASTCVYEQPRKDIKRVGEECSTPSFSQNHHEFGSSSSSCQSLSRGGERHNGLSSEGGLKASKNQSGVCTAYVNHEEEAQVSHDEVEKNPSVRFTFQNNEDTKENTSSSFVSDKEGQKPSGLSPRPFPSSFPDDAHDRHTPSSSSLKKGDSCSTYKSPVPPPSSSLPLPPSGGASYPASLIRPAVYISLESSDLNLLSSIIEGDDTPDDISPELFSFTGDSSACCRVRGREQYRISHDGKLICIISLPGVLSFLSSSSSSRDQGDTGGERPGNPSGGMKSQTSQDNKSRGMTTMKPWVILGKSFPVHLNFRPATLCTTYEIHISIVRQEMPLCPPPDIEVSRNPQHARGGDSIPQTFVYSSHHTRSNEGGGYLSSSSSILQDSSSSKTFSSLVPTPTFFSLSGGSHAQHQHHRHTSSPPGQSIQGSHQGHFPFSSFSTYLTPSHPQTSAAIGRGDSEKSRMRKSDNGGAGAIIPQVIWSEQICVSHLEECTLYPCIPLGKNCPPSFKTDTVEVSYSLVFQFLCRPVPEKPTPVSSPHYDGKGSLSTRSSTTLGRGSDSSRTTSTGSGRRAEAQGREERRHKKKTSLIYQPLPGKIPRNEVLGLSWELPLKVSPPLSCRSNPSEKSETSQDVLWLAGSWEAIGDAAGTAACAFREDMIERSIDILSNGKKGLFYIGEKQDEEEEDEYERTKEIDLSEDNGGTPSSSSHPQYVYSSLGNASLMGGEWAASMQKAVCV</sequence>
<feature type="compositionally biased region" description="Polar residues" evidence="1">
    <location>
        <begin position="885"/>
        <end position="904"/>
    </location>
</feature>
<feature type="compositionally biased region" description="Polar residues" evidence="1">
    <location>
        <begin position="1209"/>
        <end position="1220"/>
    </location>
</feature>
<feature type="compositionally biased region" description="Low complexity" evidence="1">
    <location>
        <begin position="454"/>
        <end position="476"/>
    </location>
</feature>
<feature type="region of interest" description="Disordered" evidence="1">
    <location>
        <begin position="1194"/>
        <end position="1220"/>
    </location>
</feature>
<feature type="region of interest" description="Disordered" evidence="1">
    <location>
        <begin position="228"/>
        <end position="253"/>
    </location>
</feature>
<dbReference type="GeneID" id="94431535"/>
<feature type="compositionally biased region" description="Polar residues" evidence="1">
    <location>
        <begin position="1071"/>
        <end position="1082"/>
    </location>
</feature>
<feature type="region of interest" description="Disordered" evidence="1">
    <location>
        <begin position="1134"/>
        <end position="1170"/>
    </location>
</feature>
<name>A0A2C6KNE1_9APIC</name>
<feature type="compositionally biased region" description="Low complexity" evidence="1">
    <location>
        <begin position="228"/>
        <end position="242"/>
    </location>
</feature>
<feature type="region of interest" description="Disordered" evidence="1">
    <location>
        <begin position="1323"/>
        <end position="1382"/>
    </location>
</feature>
<dbReference type="Proteomes" id="UP000221165">
    <property type="component" value="Unassembled WGS sequence"/>
</dbReference>
<gene>
    <name evidence="2" type="ORF">CSUI_008188</name>
</gene>
<feature type="compositionally biased region" description="Pro residues" evidence="1">
    <location>
        <begin position="951"/>
        <end position="963"/>
    </location>
</feature>
<feature type="compositionally biased region" description="Basic and acidic residues" evidence="1">
    <location>
        <begin position="366"/>
        <end position="377"/>
    </location>
</feature>
<feature type="compositionally biased region" description="Basic and acidic residues" evidence="1">
    <location>
        <begin position="1361"/>
        <end position="1370"/>
    </location>
</feature>
<feature type="compositionally biased region" description="Pro residues" evidence="1">
    <location>
        <begin position="534"/>
        <end position="545"/>
    </location>
</feature>
<feature type="compositionally biased region" description="Polar residues" evidence="1">
    <location>
        <begin position="132"/>
        <end position="154"/>
    </location>
</feature>
<dbReference type="EMBL" id="MIGC01004507">
    <property type="protein sequence ID" value="PHJ17992.1"/>
    <property type="molecule type" value="Genomic_DNA"/>
</dbReference>
<protein>
    <submittedName>
        <fullName evidence="2">Uncharacterized protein</fullName>
    </submittedName>
</protein>
<feature type="region of interest" description="Disordered" evidence="1">
    <location>
        <begin position="1469"/>
        <end position="1501"/>
    </location>
</feature>
<feature type="compositionally biased region" description="Basic and acidic residues" evidence="1">
    <location>
        <begin position="155"/>
        <end position="168"/>
    </location>
</feature>
<dbReference type="InterPro" id="IPR014848">
    <property type="entry name" value="Rgp1"/>
</dbReference>
<feature type="compositionally biased region" description="Low complexity" evidence="1">
    <location>
        <begin position="1335"/>
        <end position="1360"/>
    </location>
</feature>
<dbReference type="RefSeq" id="XP_067919704.1">
    <property type="nucleotide sequence ID" value="XM_068068324.1"/>
</dbReference>
<feature type="compositionally biased region" description="Low complexity" evidence="1">
    <location>
        <begin position="828"/>
        <end position="837"/>
    </location>
</feature>
<feature type="compositionally biased region" description="Basic and acidic residues" evidence="1">
    <location>
        <begin position="1247"/>
        <end position="1258"/>
    </location>
</feature>
<feature type="compositionally biased region" description="Low complexity" evidence="1">
    <location>
        <begin position="912"/>
        <end position="925"/>
    </location>
</feature>
<proteinExistence type="predicted"/>
<comment type="caution">
    <text evidence="2">The sequence shown here is derived from an EMBL/GenBank/DDBJ whole genome shotgun (WGS) entry which is preliminary data.</text>
</comment>
<accession>A0A2C6KNE1</accession>
<organism evidence="2 3">
    <name type="scientific">Cystoisospora suis</name>
    <dbReference type="NCBI Taxonomy" id="483139"/>
    <lineage>
        <taxon>Eukaryota</taxon>
        <taxon>Sar</taxon>
        <taxon>Alveolata</taxon>
        <taxon>Apicomplexa</taxon>
        <taxon>Conoidasida</taxon>
        <taxon>Coccidia</taxon>
        <taxon>Eucoccidiorida</taxon>
        <taxon>Eimeriorina</taxon>
        <taxon>Sarcocystidae</taxon>
        <taxon>Cystoisospora</taxon>
    </lineage>
</organism>
<feature type="compositionally biased region" description="Basic and acidic residues" evidence="1">
    <location>
        <begin position="331"/>
        <end position="341"/>
    </location>
</feature>
<reference evidence="2 3" key="1">
    <citation type="journal article" date="2017" name="Int. J. Parasitol.">
        <title>The genome of the protozoan parasite Cystoisospora suis and a reverse vaccinology approach to identify vaccine candidates.</title>
        <authorList>
            <person name="Palmieri N."/>
            <person name="Shrestha A."/>
            <person name="Ruttkowski B."/>
            <person name="Beck T."/>
            <person name="Vogl C."/>
            <person name="Tomley F."/>
            <person name="Blake D.P."/>
            <person name="Joachim A."/>
        </authorList>
    </citation>
    <scope>NUCLEOTIDE SEQUENCE [LARGE SCALE GENOMIC DNA]</scope>
    <source>
        <strain evidence="2 3">Wien I</strain>
    </source>
</reference>
<feature type="region of interest" description="Disordered" evidence="1">
    <location>
        <begin position="871"/>
        <end position="964"/>
    </location>
</feature>
<dbReference type="OrthoDB" id="1918at2759"/>
<feature type="region of interest" description="Disordered" evidence="1">
    <location>
        <begin position="444"/>
        <end position="476"/>
    </location>
</feature>
<feature type="region of interest" description="Disordered" evidence="1">
    <location>
        <begin position="1049"/>
        <end position="1082"/>
    </location>
</feature>
<feature type="compositionally biased region" description="Basic and acidic residues" evidence="1">
    <location>
        <begin position="111"/>
        <end position="129"/>
    </location>
</feature>
<feature type="compositionally biased region" description="Basic and acidic residues" evidence="1">
    <location>
        <begin position="871"/>
        <end position="883"/>
    </location>
</feature>
<dbReference type="VEuPathDB" id="ToxoDB:CSUI_008188"/>
<feature type="region of interest" description="Disordered" evidence="1">
    <location>
        <begin position="813"/>
        <end position="857"/>
    </location>
</feature>
<feature type="region of interest" description="Disordered" evidence="1">
    <location>
        <begin position="111"/>
        <end position="168"/>
    </location>
</feature>
<feature type="region of interest" description="Disordered" evidence="1">
    <location>
        <begin position="780"/>
        <end position="800"/>
    </location>
</feature>
<feature type="region of interest" description="Disordered" evidence="1">
    <location>
        <begin position="525"/>
        <end position="552"/>
    </location>
</feature>